<dbReference type="RefSeq" id="WP_054734926.1">
    <property type="nucleotide sequence ID" value="NZ_AYZM01000138.1"/>
</dbReference>
<evidence type="ECO:0000256" key="1">
    <source>
        <dbReference type="SAM" id="MobiDB-lite"/>
    </source>
</evidence>
<proteinExistence type="predicted"/>
<organism evidence="2 3">
    <name type="scientific">Secundilactobacillus similis DSM 23365 = JCM 2765</name>
    <dbReference type="NCBI Taxonomy" id="1423804"/>
    <lineage>
        <taxon>Bacteria</taxon>
        <taxon>Bacillati</taxon>
        <taxon>Bacillota</taxon>
        <taxon>Bacilli</taxon>
        <taxon>Lactobacillales</taxon>
        <taxon>Lactobacillaceae</taxon>
        <taxon>Secundilactobacillus</taxon>
    </lineage>
</organism>
<dbReference type="PATRIC" id="fig|1423804.4.peg.1849"/>
<accession>A0A0R2ETV4</accession>
<gene>
    <name evidence="2" type="ORF">FD14_GL001709</name>
</gene>
<reference evidence="2 3" key="1">
    <citation type="journal article" date="2015" name="Genome Announc.">
        <title>Expanding the biotechnology potential of lactobacilli through comparative genomics of 213 strains and associated genera.</title>
        <authorList>
            <person name="Sun Z."/>
            <person name="Harris H.M."/>
            <person name="McCann A."/>
            <person name="Guo C."/>
            <person name="Argimon S."/>
            <person name="Zhang W."/>
            <person name="Yang X."/>
            <person name="Jeffery I.B."/>
            <person name="Cooney J.C."/>
            <person name="Kagawa T.F."/>
            <person name="Liu W."/>
            <person name="Song Y."/>
            <person name="Salvetti E."/>
            <person name="Wrobel A."/>
            <person name="Rasinkangas P."/>
            <person name="Parkhill J."/>
            <person name="Rea M.C."/>
            <person name="O'Sullivan O."/>
            <person name="Ritari J."/>
            <person name="Douillard F.P."/>
            <person name="Paul Ross R."/>
            <person name="Yang R."/>
            <person name="Briner A.E."/>
            <person name="Felis G.E."/>
            <person name="de Vos W.M."/>
            <person name="Barrangou R."/>
            <person name="Klaenhammer T.R."/>
            <person name="Caufield P.W."/>
            <person name="Cui Y."/>
            <person name="Zhang H."/>
            <person name="O'Toole P.W."/>
        </authorList>
    </citation>
    <scope>NUCLEOTIDE SEQUENCE [LARGE SCALE GENOMIC DNA]</scope>
    <source>
        <strain evidence="2 3">DSM 23365</strain>
    </source>
</reference>
<evidence type="ECO:0000313" key="3">
    <source>
        <dbReference type="Proteomes" id="UP000051442"/>
    </source>
</evidence>
<protein>
    <submittedName>
        <fullName evidence="2">Uncharacterized protein</fullName>
    </submittedName>
</protein>
<keyword evidence="3" id="KW-1185">Reference proteome</keyword>
<dbReference type="STRING" id="1423804.FD14_GL001709"/>
<comment type="caution">
    <text evidence="2">The sequence shown here is derived from an EMBL/GenBank/DDBJ whole genome shotgun (WGS) entry which is preliminary data.</text>
</comment>
<feature type="region of interest" description="Disordered" evidence="1">
    <location>
        <begin position="149"/>
        <end position="172"/>
    </location>
</feature>
<name>A0A0R2ETV4_9LACO</name>
<sequence>MDILVKDFIEQVEAESYTQADFDTTLATLTKDPAKAIKPVVKALTDAVKTNQLAGVALTVTDADIVIRLETSVINLPLQYVNAMKKMLSDDETLAVNVYSVIESPDVNASSLRIDKVASVADFDAHNADMAGAVGDWITDQLAQIEANQKAAAEADAQTDKKAADSDEEATD</sequence>
<evidence type="ECO:0000313" key="2">
    <source>
        <dbReference type="EMBL" id="KRN19299.1"/>
    </source>
</evidence>
<dbReference type="Proteomes" id="UP000051442">
    <property type="component" value="Unassembled WGS sequence"/>
</dbReference>
<dbReference type="AlphaFoldDB" id="A0A0R2ETV4"/>
<dbReference type="EMBL" id="AYZM01000138">
    <property type="protein sequence ID" value="KRN19299.1"/>
    <property type="molecule type" value="Genomic_DNA"/>
</dbReference>
<dbReference type="OrthoDB" id="2148857at2"/>